<evidence type="ECO:0000313" key="12">
    <source>
        <dbReference type="EMBL" id="KAD4180063.1"/>
    </source>
</evidence>
<evidence type="ECO:0000313" key="13">
    <source>
        <dbReference type="Proteomes" id="UP000326396"/>
    </source>
</evidence>
<feature type="coiled-coil region" evidence="11">
    <location>
        <begin position="1"/>
        <end position="28"/>
    </location>
</feature>
<evidence type="ECO:0000256" key="4">
    <source>
        <dbReference type="ARBA" id="ARBA00022692"/>
    </source>
</evidence>
<dbReference type="AlphaFoldDB" id="A0A5N6N023"/>
<dbReference type="PANTHER" id="PTHR10766:SF154">
    <property type="entry name" value="TRANSMEMBRANE 9 SUPERFAMILY MEMBER 10"/>
    <property type="match status" value="1"/>
</dbReference>
<keyword evidence="9 10" id="KW-0472">Membrane</keyword>
<feature type="transmembrane region" description="Helical" evidence="10">
    <location>
        <begin position="395"/>
        <end position="418"/>
    </location>
</feature>
<keyword evidence="4 10" id="KW-0812">Transmembrane</keyword>
<gene>
    <name evidence="12" type="ORF">E3N88_28654</name>
</gene>
<evidence type="ECO:0000256" key="1">
    <source>
        <dbReference type="ARBA" id="ARBA00004337"/>
    </source>
</evidence>
<feature type="transmembrane region" description="Helical" evidence="10">
    <location>
        <begin position="270"/>
        <end position="292"/>
    </location>
</feature>
<keyword evidence="11" id="KW-0175">Coiled coil</keyword>
<evidence type="ECO:0000256" key="11">
    <source>
        <dbReference type="SAM" id="Coils"/>
    </source>
</evidence>
<feature type="transmembrane region" description="Helical" evidence="10">
    <location>
        <begin position="330"/>
        <end position="354"/>
    </location>
</feature>
<keyword evidence="7 10" id="KW-1133">Transmembrane helix</keyword>
<feature type="transmembrane region" description="Helical" evidence="10">
    <location>
        <begin position="552"/>
        <end position="571"/>
    </location>
</feature>
<feature type="transmembrane region" description="Helical" evidence="10">
    <location>
        <begin position="430"/>
        <end position="454"/>
    </location>
</feature>
<dbReference type="Pfam" id="PF02990">
    <property type="entry name" value="EMP70"/>
    <property type="match status" value="1"/>
</dbReference>
<keyword evidence="13" id="KW-1185">Reference proteome</keyword>
<evidence type="ECO:0000256" key="2">
    <source>
        <dbReference type="ARBA" id="ARBA00004653"/>
    </source>
</evidence>
<dbReference type="PANTHER" id="PTHR10766">
    <property type="entry name" value="TRANSMEMBRANE 9 SUPERFAMILY PROTEIN"/>
    <property type="match status" value="1"/>
</dbReference>
<keyword evidence="5" id="KW-0732">Signal</keyword>
<evidence type="ECO:0000256" key="3">
    <source>
        <dbReference type="ARBA" id="ARBA00005227"/>
    </source>
</evidence>
<comment type="similarity">
    <text evidence="3 10">Belongs to the nonaspanin (TM9SF) (TC 9.A.2) family.</text>
</comment>
<dbReference type="GO" id="GO:0072657">
    <property type="term" value="P:protein localization to membrane"/>
    <property type="evidence" value="ECO:0007669"/>
    <property type="project" value="TreeGrafter"/>
</dbReference>
<sequence length="737" mass="85596">MEAKRRSRLKLEEEIRKERHERHEMQLQMKENEIFGDIIEVKANKLASTKTQLQYPYYSIPYCHPHKIVNSVESLGEILRGDMIQNSPYQFRMRVPMMCNIVCRLTLNENSTKELKEKIDYEYRANMILDDLPLVVYPNNSWPVCELGYAIGHKVLYADTKDEKYFINNHLSFIVSFHRNVETSSASIVGFEVKAFSINHKFNGQWGDRTRLTTCDPYSKRLVTSSNPPQEVEDKKEIIFTYDVEFLESDIKWASRWDTYHLMTNDQTPWFSIMNSLMIVLVISGMVAMIMLKTLYRQIFEFNPLDTQQETGWTLIHTDVFRPPTNPELLCVYVGTGVQLLGTTVTTMILGFPTSNRRELMTVVVLVWALMGFFAGLTMARLYKTFKGSEWKKTTLKTACMFPATVFCILLVLHVLTWCEDSWEVIPFDTIFILGFLWLGVSVPLVFMGSYIGSRKPGSEDPVKTNKIPRPIPEQTWYISSSFTIMIGGILPFVVVINELIFMLTSISLHQFYFIFGFVFVMYLIITCAEITILLCYFQLCGEDYRWWWRSYLTSGSSAFYLFIYATIYFFTKLNITGLLPCVFYFGYVLIASYVLFVLTGTIGFCACFWFTSDDILDMELELLTSMNALTMNMMPEDEDRLCITLQFELAKAMSPCIIWIPNIHDLDVNESNYFSLGLEEKYEMENALINESKMKKIPMLMKDDEVANEAYEVAQENENEDKVVVKDEKINKTEKS</sequence>
<proteinExistence type="inferred from homology"/>
<dbReference type="EMBL" id="SZYD01000014">
    <property type="protein sequence ID" value="KAD4180063.1"/>
    <property type="molecule type" value="Genomic_DNA"/>
</dbReference>
<organism evidence="12 13">
    <name type="scientific">Mikania micrantha</name>
    <name type="common">bitter vine</name>
    <dbReference type="NCBI Taxonomy" id="192012"/>
    <lineage>
        <taxon>Eukaryota</taxon>
        <taxon>Viridiplantae</taxon>
        <taxon>Streptophyta</taxon>
        <taxon>Embryophyta</taxon>
        <taxon>Tracheophyta</taxon>
        <taxon>Spermatophyta</taxon>
        <taxon>Magnoliopsida</taxon>
        <taxon>eudicotyledons</taxon>
        <taxon>Gunneridae</taxon>
        <taxon>Pentapetalae</taxon>
        <taxon>asterids</taxon>
        <taxon>campanulids</taxon>
        <taxon>Asterales</taxon>
        <taxon>Asteraceae</taxon>
        <taxon>Asteroideae</taxon>
        <taxon>Heliantheae alliance</taxon>
        <taxon>Eupatorieae</taxon>
        <taxon>Mikania</taxon>
    </lineage>
</organism>
<feature type="transmembrane region" description="Helical" evidence="10">
    <location>
        <begin position="360"/>
        <end position="383"/>
    </location>
</feature>
<reference evidence="12 13" key="1">
    <citation type="submission" date="2019-05" db="EMBL/GenBank/DDBJ databases">
        <title>Mikania micrantha, genome provides insights into the molecular mechanism of rapid growth.</title>
        <authorList>
            <person name="Liu B."/>
        </authorList>
    </citation>
    <scope>NUCLEOTIDE SEQUENCE [LARGE SCALE GENOMIC DNA]</scope>
    <source>
        <strain evidence="12">NLD-2019</strain>
        <tissue evidence="12">Leaf</tissue>
    </source>
</reference>
<accession>A0A5N6N023</accession>
<keyword evidence="6" id="KW-0967">Endosome</keyword>
<feature type="transmembrane region" description="Helical" evidence="10">
    <location>
        <begin position="583"/>
        <end position="611"/>
    </location>
</feature>
<evidence type="ECO:0000256" key="9">
    <source>
        <dbReference type="ARBA" id="ARBA00023136"/>
    </source>
</evidence>
<comment type="caution">
    <text evidence="12">The sequence shown here is derived from an EMBL/GenBank/DDBJ whole genome shotgun (WGS) entry which is preliminary data.</text>
</comment>
<name>A0A5N6N023_9ASTR</name>
<comment type="subcellular location">
    <subcellularLocation>
        <location evidence="1">Endosome membrane</location>
        <topology evidence="1">Multi-pass membrane protein</topology>
    </subcellularLocation>
    <subcellularLocation>
        <location evidence="2">Golgi apparatus membrane</location>
        <topology evidence="2">Multi-pass membrane protein</topology>
    </subcellularLocation>
</comment>
<keyword evidence="8" id="KW-0333">Golgi apparatus</keyword>
<dbReference type="InterPro" id="IPR004240">
    <property type="entry name" value="EMP70"/>
</dbReference>
<evidence type="ECO:0000256" key="6">
    <source>
        <dbReference type="ARBA" id="ARBA00022753"/>
    </source>
</evidence>
<dbReference type="OrthoDB" id="1666796at2759"/>
<evidence type="ECO:0000256" key="10">
    <source>
        <dbReference type="RuleBase" id="RU363079"/>
    </source>
</evidence>
<feature type="transmembrane region" description="Helical" evidence="10">
    <location>
        <begin position="512"/>
        <end position="540"/>
    </location>
</feature>
<dbReference type="Proteomes" id="UP000326396">
    <property type="component" value="Linkage Group LG4"/>
</dbReference>
<protein>
    <recommendedName>
        <fullName evidence="10">Transmembrane 9 superfamily member</fullName>
    </recommendedName>
</protein>
<evidence type="ECO:0000256" key="8">
    <source>
        <dbReference type="ARBA" id="ARBA00023034"/>
    </source>
</evidence>
<evidence type="ECO:0000256" key="5">
    <source>
        <dbReference type="ARBA" id="ARBA00022729"/>
    </source>
</evidence>
<dbReference type="GO" id="GO:0010008">
    <property type="term" value="C:endosome membrane"/>
    <property type="evidence" value="ECO:0007669"/>
    <property type="project" value="UniProtKB-SubCell"/>
</dbReference>
<dbReference type="GO" id="GO:0000139">
    <property type="term" value="C:Golgi membrane"/>
    <property type="evidence" value="ECO:0007669"/>
    <property type="project" value="UniProtKB-SubCell"/>
</dbReference>
<evidence type="ECO:0000256" key="7">
    <source>
        <dbReference type="ARBA" id="ARBA00022989"/>
    </source>
</evidence>
<feature type="transmembrane region" description="Helical" evidence="10">
    <location>
        <begin position="475"/>
        <end position="497"/>
    </location>
</feature>